<feature type="compositionally biased region" description="Basic residues" evidence="2">
    <location>
        <begin position="532"/>
        <end position="551"/>
    </location>
</feature>
<accession>A0A1J1IBV9</accession>
<dbReference type="PANTHER" id="PTHR20929">
    <property type="entry name" value="LUNG ADENOMA SUSCEPTIBILITY 1-RELATED"/>
    <property type="match status" value="1"/>
</dbReference>
<evidence type="ECO:0000256" key="2">
    <source>
        <dbReference type="SAM" id="MobiDB-lite"/>
    </source>
</evidence>
<evidence type="ECO:0000256" key="1">
    <source>
        <dbReference type="SAM" id="Coils"/>
    </source>
</evidence>
<feature type="compositionally biased region" description="Basic and acidic residues" evidence="2">
    <location>
        <begin position="552"/>
        <end position="568"/>
    </location>
</feature>
<feature type="compositionally biased region" description="Basic and acidic residues" evidence="2">
    <location>
        <begin position="518"/>
        <end position="531"/>
    </location>
</feature>
<dbReference type="PANTHER" id="PTHR20929:SF11">
    <property type="entry name" value="DYNEIN AXONEMAL INTERMEDIATE CHAIN 7"/>
    <property type="match status" value="1"/>
</dbReference>
<organism evidence="4 5">
    <name type="scientific">Clunio marinus</name>
    <dbReference type="NCBI Taxonomy" id="568069"/>
    <lineage>
        <taxon>Eukaryota</taxon>
        <taxon>Metazoa</taxon>
        <taxon>Ecdysozoa</taxon>
        <taxon>Arthropoda</taxon>
        <taxon>Hexapoda</taxon>
        <taxon>Insecta</taxon>
        <taxon>Pterygota</taxon>
        <taxon>Neoptera</taxon>
        <taxon>Endopterygota</taxon>
        <taxon>Diptera</taxon>
        <taxon>Nematocera</taxon>
        <taxon>Chironomoidea</taxon>
        <taxon>Chironomidae</taxon>
        <taxon>Clunio</taxon>
    </lineage>
</organism>
<keyword evidence="5" id="KW-1185">Reference proteome</keyword>
<feature type="region of interest" description="Disordered" evidence="2">
    <location>
        <begin position="493"/>
        <end position="580"/>
    </location>
</feature>
<feature type="domain" description="CASC1 C-terminal" evidence="3">
    <location>
        <begin position="586"/>
        <end position="659"/>
    </location>
</feature>
<keyword evidence="1" id="KW-0175">Coiled coil</keyword>
<name>A0A1J1IBV9_9DIPT</name>
<sequence>MDPLNITVKVSNLIDLDGTVVRGLWFKHDFFTDLCPSFNALREMEFVDLKTSLMFEFQTRQSMINVHLNEMREVRETYEMKMEEIRKEEESQKKSKKVQENVKVGKAKKIEVEPPIVDESTYVDVEAEYVNYEDQQMEKQMNCLSPRNFNLKEHEMNMREYQIVKGVFKIECFDRPCQWTDVNQQMFTRVNDDYNLLQYQTFEHEYSEPEIKPQRKSIIDKNPVDPRAVALADLIRVEIKLDENIFWPEVPVVCRWELWEESEEFEALDTETKDFNLNYDKIMMEESEKLFSASEQKHCLRMKLSDFDLKTAPENIKLSNLIKHYIVPMMPYEFHYFNEQLEIFEKKQREWKQILQAKKKISENDVENLNLKEIFTENLSKIDIRNITVDEFNKLFDAKNYQPRELFPINYPELIEIIPNSELENLSEVKEKESLEELIRKQKERDDDDVDIGLQRPLKDEPLLVTELHEQVNKLKESLRPIFREIKREEDSVSFRVSDKSKRPRYRSNRASMLRRSIARDSKRQQSESPKRRSQRRSSRQRQSSKVRTRTSKRDEVELPEDKPERSSSSKNQQESSKKVLVPHNVGKWSTKYIYESSFDHELKSVAFYSGRLGNFGLATRKYCHFPLKNWELYPEDDHIVMKVESRHASIEFKITSDGYTFDFHPDLLDFLKDEGNETINSEDNFEKSKTIWFIQALLMNICPLSFSN</sequence>
<dbReference type="Pfam" id="PF12366">
    <property type="entry name" value="Casc1_C"/>
    <property type="match status" value="1"/>
</dbReference>
<dbReference type="EMBL" id="CVRI01000046">
    <property type="protein sequence ID" value="CRK97044.1"/>
    <property type="molecule type" value="Genomic_DNA"/>
</dbReference>
<gene>
    <name evidence="4" type="ORF">CLUMA_CG010485</name>
</gene>
<dbReference type="InterPro" id="IPR022110">
    <property type="entry name" value="CASC1_C"/>
</dbReference>
<dbReference type="GO" id="GO:0048487">
    <property type="term" value="F:beta-tubulin binding"/>
    <property type="evidence" value="ECO:0007669"/>
    <property type="project" value="TreeGrafter"/>
</dbReference>
<dbReference type="GO" id="GO:0008017">
    <property type="term" value="F:microtubule binding"/>
    <property type="evidence" value="ECO:0007669"/>
    <property type="project" value="TreeGrafter"/>
</dbReference>
<protein>
    <submittedName>
        <fullName evidence="4">CLUMA_CG010485, isoform A</fullName>
    </submittedName>
</protein>
<reference evidence="4 5" key="1">
    <citation type="submission" date="2015-04" db="EMBL/GenBank/DDBJ databases">
        <authorList>
            <person name="Syromyatnikov M.Y."/>
            <person name="Popov V.N."/>
        </authorList>
    </citation>
    <scope>NUCLEOTIDE SEQUENCE [LARGE SCALE GENOMIC DNA]</scope>
</reference>
<dbReference type="AlphaFoldDB" id="A0A1J1IBV9"/>
<evidence type="ECO:0000259" key="3">
    <source>
        <dbReference type="Pfam" id="PF12366"/>
    </source>
</evidence>
<feature type="coiled-coil region" evidence="1">
    <location>
        <begin position="68"/>
        <end position="95"/>
    </location>
</feature>
<dbReference type="InterPro" id="IPR023247">
    <property type="entry name" value="IC97/Dnai7-like"/>
</dbReference>
<evidence type="ECO:0000313" key="4">
    <source>
        <dbReference type="EMBL" id="CRK97044.1"/>
    </source>
</evidence>
<proteinExistence type="predicted"/>
<dbReference type="OrthoDB" id="7737418at2759"/>
<dbReference type="Proteomes" id="UP000183832">
    <property type="component" value="Unassembled WGS sequence"/>
</dbReference>
<evidence type="ECO:0000313" key="5">
    <source>
        <dbReference type="Proteomes" id="UP000183832"/>
    </source>
</evidence>